<name>A0A4V2DWN2_9STAP</name>
<protein>
    <submittedName>
        <fullName evidence="4">Class A beta-lactamase-related serine hydrolase</fullName>
    </submittedName>
</protein>
<dbReference type="PANTHER" id="PTHR46825:SF11">
    <property type="entry name" value="PENICILLIN-BINDING PROTEIN 4"/>
    <property type="match status" value="1"/>
</dbReference>
<dbReference type="GO" id="GO:0016787">
    <property type="term" value="F:hydrolase activity"/>
    <property type="evidence" value="ECO:0007669"/>
    <property type="project" value="UniProtKB-KW"/>
</dbReference>
<dbReference type="EMBL" id="RQTE01000068">
    <property type="protein sequence ID" value="RZI03281.1"/>
    <property type="molecule type" value="Genomic_DNA"/>
</dbReference>
<keyword evidence="2" id="KW-0472">Membrane</keyword>
<reference evidence="4 5" key="1">
    <citation type="submission" date="2018-11" db="EMBL/GenBank/DDBJ databases">
        <title>Genomic profiling of Staphylococcus species from a Poultry farm system in KwaZulu-Natal, South Africa.</title>
        <authorList>
            <person name="Amoako D.G."/>
            <person name="Somboro A.M."/>
            <person name="Abia A.L.K."/>
            <person name="Bester L.A."/>
            <person name="Essack S.Y."/>
        </authorList>
    </citation>
    <scope>NUCLEOTIDE SEQUENCE [LARGE SCALE GENOMIC DNA]</scope>
    <source>
        <strain evidence="4 5">SA11</strain>
    </source>
</reference>
<comment type="subcellular location">
    <subcellularLocation>
        <location evidence="1">Membrane</location>
    </subcellularLocation>
</comment>
<organism evidence="4 5">
    <name type="scientific">Staphylococcus condimenti</name>
    <dbReference type="NCBI Taxonomy" id="70255"/>
    <lineage>
        <taxon>Bacteria</taxon>
        <taxon>Bacillati</taxon>
        <taxon>Bacillota</taxon>
        <taxon>Bacilli</taxon>
        <taxon>Bacillales</taxon>
        <taxon>Staphylococcaceae</taxon>
        <taxon>Staphylococcus</taxon>
    </lineage>
</organism>
<dbReference type="Pfam" id="PF00144">
    <property type="entry name" value="Beta-lactamase"/>
    <property type="match status" value="1"/>
</dbReference>
<dbReference type="InterPro" id="IPR050491">
    <property type="entry name" value="AmpC-like"/>
</dbReference>
<feature type="domain" description="Beta-lactamase-related" evidence="3">
    <location>
        <begin position="62"/>
        <end position="352"/>
    </location>
</feature>
<accession>A0A4V2DWN2</accession>
<comment type="caution">
    <text evidence="4">The sequence shown here is derived from an EMBL/GenBank/DDBJ whole genome shotgun (WGS) entry which is preliminary data.</text>
</comment>
<evidence type="ECO:0000259" key="3">
    <source>
        <dbReference type="Pfam" id="PF00144"/>
    </source>
</evidence>
<dbReference type="InterPro" id="IPR012338">
    <property type="entry name" value="Beta-lactam/transpept-like"/>
</dbReference>
<evidence type="ECO:0000256" key="2">
    <source>
        <dbReference type="ARBA" id="ARBA00023136"/>
    </source>
</evidence>
<dbReference type="InterPro" id="IPR001466">
    <property type="entry name" value="Beta-lactam-related"/>
</dbReference>
<evidence type="ECO:0000313" key="5">
    <source>
        <dbReference type="Proteomes" id="UP000293854"/>
    </source>
</evidence>
<gene>
    <name evidence="4" type="ORF">EIG99_03910</name>
</gene>
<dbReference type="AlphaFoldDB" id="A0A4V2DWN2"/>
<dbReference type="GO" id="GO:0016020">
    <property type="term" value="C:membrane"/>
    <property type="evidence" value="ECO:0007669"/>
    <property type="project" value="UniProtKB-SubCell"/>
</dbReference>
<sequence>MKKILIFVVAVIALVFVITYGLSRHNHVEPNDKNEKKISGRVAEEDIDYKTIENKKDPVYKKIDEYLKKENFNGAISIYHKGKLKMDKGYGFQDFATAKKASPNTMYLIGSAQKFTTGLMLKKLETEGKVNINDPITKYLPWFKTEKPIYLKDLMLHRSGLKKYKPIDQIHDIDGAAKLLHREGIQPGMYHKHMYNDGNYIILARVIEAVTKESYAKAFNQMIAEPYQLHRTAFYNDLAFDPYMAKGYNEVKDLETPRFLDQYYGAGNLYMAPKDMAKLVIELQRDKIFSKKVTDPLLNEVKTKDYPGSYRYGFYSYGKEHRINGNFFGQQMTSYFNNDYIVVMGNNYQNPVGKNEDMLHHIYVDILHQTSPYKK</sequence>
<proteinExistence type="predicted"/>
<dbReference type="Proteomes" id="UP000293854">
    <property type="component" value="Unassembled WGS sequence"/>
</dbReference>
<evidence type="ECO:0000313" key="4">
    <source>
        <dbReference type="EMBL" id="RZI03281.1"/>
    </source>
</evidence>
<dbReference type="RefSeq" id="WP_070704190.1">
    <property type="nucleotide sequence ID" value="NZ_CP018776.1"/>
</dbReference>
<dbReference type="PANTHER" id="PTHR46825">
    <property type="entry name" value="D-ALANYL-D-ALANINE-CARBOXYPEPTIDASE/ENDOPEPTIDASE AMPH"/>
    <property type="match status" value="1"/>
</dbReference>
<dbReference type="SUPFAM" id="SSF56601">
    <property type="entry name" value="beta-lactamase/transpeptidase-like"/>
    <property type="match status" value="1"/>
</dbReference>
<keyword evidence="4" id="KW-0378">Hydrolase</keyword>
<dbReference type="Gene3D" id="3.40.710.10">
    <property type="entry name" value="DD-peptidase/beta-lactamase superfamily"/>
    <property type="match status" value="1"/>
</dbReference>
<evidence type="ECO:0000256" key="1">
    <source>
        <dbReference type="ARBA" id="ARBA00004370"/>
    </source>
</evidence>